<dbReference type="EMBL" id="CM017879">
    <property type="protein sequence ID" value="KAG1358729.1"/>
    <property type="molecule type" value="Genomic_DNA"/>
</dbReference>
<feature type="compositionally biased region" description="Basic and acidic residues" evidence="1">
    <location>
        <begin position="14"/>
        <end position="25"/>
    </location>
</feature>
<evidence type="ECO:0000313" key="4">
    <source>
        <dbReference type="Proteomes" id="UP000797356"/>
    </source>
</evidence>
<evidence type="ECO:0000259" key="2">
    <source>
        <dbReference type="PROSITE" id="PS51297"/>
    </source>
</evidence>
<keyword evidence="4" id="KW-1185">Reference proteome</keyword>
<feature type="domain" description="K-box" evidence="2">
    <location>
        <begin position="62"/>
        <end position="165"/>
    </location>
</feature>
<comment type="caution">
    <text evidence="3">The sequence shown here is derived from an EMBL/GenBank/DDBJ whole genome shotgun (WGS) entry which is preliminary data.</text>
</comment>
<dbReference type="PROSITE" id="PS51297">
    <property type="entry name" value="K_BOX"/>
    <property type="match status" value="1"/>
</dbReference>
<reference evidence="3" key="2">
    <citation type="submission" date="2019-07" db="EMBL/GenBank/DDBJ databases">
        <authorList>
            <person name="Yang Y."/>
            <person name="Bocs S."/>
            <person name="Baudouin L."/>
        </authorList>
    </citation>
    <scope>NUCLEOTIDE SEQUENCE</scope>
    <source>
        <tissue evidence="3">Spear leaf of Hainan Tall coconut</tissue>
    </source>
</reference>
<sequence length="240" mass="27429">MAAVADRGGSTDQSDSREESAKSRDAAVLQADCQHQHHHRHSDLGPGRSIFHMRDLSNKWYQSKWYHNHHSNHKEVEILIKTGLIFGKVWNQNPLFRQLLGEELSGLSVKDLQNLENQLERSLRGIRMKKDQLLIDEIQELNQKGNLIHQENIELYKKANLIRQENMELQKKVYAMRGVNGIDKGPITPYGFNVTEDANISIHLELSQPQLQTDGTYNGMLLMITCGVQGREGSIPKKMV</sequence>
<dbReference type="GO" id="GO:0003700">
    <property type="term" value="F:DNA-binding transcription factor activity"/>
    <property type="evidence" value="ECO:0007669"/>
    <property type="project" value="InterPro"/>
</dbReference>
<dbReference type="AlphaFoldDB" id="A0A8K0IGV5"/>
<dbReference type="Proteomes" id="UP000797356">
    <property type="component" value="Chromosome 8"/>
</dbReference>
<evidence type="ECO:0000313" key="3">
    <source>
        <dbReference type="EMBL" id="KAG1358729.1"/>
    </source>
</evidence>
<gene>
    <name evidence="3" type="ORF">COCNU_08G001750</name>
</gene>
<evidence type="ECO:0000256" key="1">
    <source>
        <dbReference type="SAM" id="MobiDB-lite"/>
    </source>
</evidence>
<name>A0A8K0IGV5_COCNU</name>
<dbReference type="Pfam" id="PF01486">
    <property type="entry name" value="K-box"/>
    <property type="match status" value="1"/>
</dbReference>
<protein>
    <recommendedName>
        <fullName evidence="2">K-box domain-containing protein</fullName>
    </recommendedName>
</protein>
<reference evidence="3" key="1">
    <citation type="journal article" date="2017" name="Gigascience">
        <title>The genome draft of coconut (Cocos nucifera).</title>
        <authorList>
            <person name="Xiao Y."/>
            <person name="Xu P."/>
            <person name="Fan H."/>
            <person name="Baudouin L."/>
            <person name="Xia W."/>
            <person name="Bocs S."/>
            <person name="Xu J."/>
            <person name="Li Q."/>
            <person name="Guo A."/>
            <person name="Zhou L."/>
            <person name="Li J."/>
            <person name="Wu Y."/>
            <person name="Ma Z."/>
            <person name="Armero A."/>
            <person name="Issali A.E."/>
            <person name="Liu N."/>
            <person name="Peng M."/>
            <person name="Yang Y."/>
        </authorList>
    </citation>
    <scope>NUCLEOTIDE SEQUENCE</scope>
    <source>
        <tissue evidence="3">Spear leaf of Hainan Tall coconut</tissue>
    </source>
</reference>
<accession>A0A8K0IGV5</accession>
<dbReference type="GO" id="GO:0005634">
    <property type="term" value="C:nucleus"/>
    <property type="evidence" value="ECO:0007669"/>
    <property type="project" value="InterPro"/>
</dbReference>
<dbReference type="InterPro" id="IPR002487">
    <property type="entry name" value="TF_Kbox"/>
</dbReference>
<dbReference type="OrthoDB" id="1898716at2759"/>
<organism evidence="3 4">
    <name type="scientific">Cocos nucifera</name>
    <name type="common">Coconut palm</name>
    <dbReference type="NCBI Taxonomy" id="13894"/>
    <lineage>
        <taxon>Eukaryota</taxon>
        <taxon>Viridiplantae</taxon>
        <taxon>Streptophyta</taxon>
        <taxon>Embryophyta</taxon>
        <taxon>Tracheophyta</taxon>
        <taxon>Spermatophyta</taxon>
        <taxon>Magnoliopsida</taxon>
        <taxon>Liliopsida</taxon>
        <taxon>Arecaceae</taxon>
        <taxon>Arecoideae</taxon>
        <taxon>Cocoseae</taxon>
        <taxon>Attaleinae</taxon>
        <taxon>Cocos</taxon>
    </lineage>
</organism>
<feature type="region of interest" description="Disordered" evidence="1">
    <location>
        <begin position="1"/>
        <end position="48"/>
    </location>
</feature>
<proteinExistence type="predicted"/>